<dbReference type="EMBL" id="NHZO01000099">
    <property type="protein sequence ID" value="PHQ52060.1"/>
    <property type="molecule type" value="Genomic_DNA"/>
</dbReference>
<keyword evidence="3" id="KW-1185">Reference proteome</keyword>
<proteinExistence type="predicted"/>
<reference evidence="2 3" key="1">
    <citation type="journal article" date="2017" name="Biochemistry">
        <title>Identification of the Biosynthetic Pathway for the Antibiotic Bicyclomycin.</title>
        <authorList>
            <person name="Patteson J."/>
            <person name="Cai W."/>
            <person name="Johnson R.A."/>
            <person name="Santa Maria K."/>
            <person name="Li B."/>
        </authorList>
    </citation>
    <scope>NUCLEOTIDE SEQUENCE [LARGE SCALE GENOMIC DNA]</scope>
    <source>
        <strain evidence="2 3">ATCC 21532</strain>
    </source>
</reference>
<evidence type="ECO:0000313" key="2">
    <source>
        <dbReference type="EMBL" id="PHQ52060.1"/>
    </source>
</evidence>
<dbReference type="Proteomes" id="UP000222531">
    <property type="component" value="Unassembled WGS sequence"/>
</dbReference>
<feature type="compositionally biased region" description="Basic and acidic residues" evidence="1">
    <location>
        <begin position="133"/>
        <end position="144"/>
    </location>
</feature>
<evidence type="ECO:0000313" key="3">
    <source>
        <dbReference type="Proteomes" id="UP000222531"/>
    </source>
</evidence>
<comment type="caution">
    <text evidence="2">The sequence shown here is derived from an EMBL/GenBank/DDBJ whole genome shotgun (WGS) entry which is preliminary data.</text>
</comment>
<evidence type="ECO:0000256" key="1">
    <source>
        <dbReference type="SAM" id="MobiDB-lite"/>
    </source>
</evidence>
<sequence length="176" mass="18860">MVGHLADQLGATVTLRRSAFGGTSAVVIVPSEHLVPAREGTAVPEPAKEPAPVPRPAQPTEERRPKLVARQQTGDPAGDPAPGAPELPRRPRKERVRQAGNTAPETPPRSGSGDVPGRPALPERVPQTHIAQRLREPRADEPVGRDAATPEEVADAWADYEDSTRQVELELRGDQS</sequence>
<gene>
    <name evidence="2" type="ORF">BLA24_09720</name>
</gene>
<organism evidence="2 3">
    <name type="scientific">Streptomyces cinnamoneus</name>
    <name type="common">Streptoverticillium cinnamoneum</name>
    <dbReference type="NCBI Taxonomy" id="53446"/>
    <lineage>
        <taxon>Bacteria</taxon>
        <taxon>Bacillati</taxon>
        <taxon>Actinomycetota</taxon>
        <taxon>Actinomycetes</taxon>
        <taxon>Kitasatosporales</taxon>
        <taxon>Streptomycetaceae</taxon>
        <taxon>Streptomyces</taxon>
        <taxon>Streptomyces cinnamoneus group</taxon>
    </lineage>
</organism>
<protein>
    <submittedName>
        <fullName evidence="2">Uncharacterized protein</fullName>
    </submittedName>
</protein>
<accession>A0A2G1XLG3</accession>
<name>A0A2G1XLG3_STRCJ</name>
<feature type="compositionally biased region" description="Acidic residues" evidence="1">
    <location>
        <begin position="152"/>
        <end position="161"/>
    </location>
</feature>
<dbReference type="AlphaFoldDB" id="A0A2G1XLG3"/>
<feature type="region of interest" description="Disordered" evidence="1">
    <location>
        <begin position="29"/>
        <end position="161"/>
    </location>
</feature>